<keyword evidence="2" id="KW-0238">DNA-binding</keyword>
<dbReference type="PANTHER" id="PTHR36511:SF4">
    <property type="entry name" value="ANTITOXIN MQSA"/>
    <property type="match status" value="1"/>
</dbReference>
<evidence type="ECO:0000313" key="6">
    <source>
        <dbReference type="EMBL" id="VFK28183.1"/>
    </source>
</evidence>
<name>A0A450W506_9GAMM</name>
<dbReference type="InterPro" id="IPR010982">
    <property type="entry name" value="Lambda_DNA-bd_dom_sf"/>
</dbReference>
<dbReference type="AlphaFoldDB" id="A0A450W506"/>
<evidence type="ECO:0000256" key="2">
    <source>
        <dbReference type="ARBA" id="ARBA00023125"/>
    </source>
</evidence>
<evidence type="ECO:0000256" key="1">
    <source>
        <dbReference type="ARBA" id="ARBA00023015"/>
    </source>
</evidence>
<evidence type="ECO:0000256" key="3">
    <source>
        <dbReference type="ARBA" id="ARBA00023163"/>
    </source>
</evidence>
<keyword evidence="3" id="KW-0804">Transcription</keyword>
<dbReference type="Gene3D" id="1.10.260.40">
    <property type="entry name" value="lambda repressor-like DNA-binding domains"/>
    <property type="match status" value="1"/>
</dbReference>
<evidence type="ECO:0000313" key="5">
    <source>
        <dbReference type="EMBL" id="VFK12114.1"/>
    </source>
</evidence>
<dbReference type="SUPFAM" id="SSF47413">
    <property type="entry name" value="lambda repressor-like DNA-binding domains"/>
    <property type="match status" value="1"/>
</dbReference>
<dbReference type="InterPro" id="IPR001387">
    <property type="entry name" value="Cro/C1-type_HTH"/>
</dbReference>
<accession>A0A450W506</accession>
<feature type="domain" description="HTH cro/C1-type" evidence="4">
    <location>
        <begin position="44"/>
        <end position="80"/>
    </location>
</feature>
<reference evidence="5" key="1">
    <citation type="submission" date="2019-02" db="EMBL/GenBank/DDBJ databases">
        <authorList>
            <person name="Gruber-Vodicka R. H."/>
            <person name="Seah K. B. B."/>
        </authorList>
    </citation>
    <scope>NUCLEOTIDE SEQUENCE</scope>
    <source>
        <strain evidence="5">BECK_S312</strain>
        <strain evidence="6">BECK_S426</strain>
    </source>
</reference>
<protein>
    <submittedName>
        <fullName evidence="5">Transcriptional regulator, XRE family</fullName>
    </submittedName>
</protein>
<keyword evidence="1" id="KW-0805">Transcription regulation</keyword>
<organism evidence="5">
    <name type="scientific">Candidatus Kentrum sp. LPFa</name>
    <dbReference type="NCBI Taxonomy" id="2126335"/>
    <lineage>
        <taxon>Bacteria</taxon>
        <taxon>Pseudomonadati</taxon>
        <taxon>Pseudomonadota</taxon>
        <taxon>Gammaproteobacteria</taxon>
        <taxon>Candidatus Kentrum</taxon>
    </lineage>
</organism>
<dbReference type="InterPro" id="IPR052359">
    <property type="entry name" value="HTH-type_reg/antitoxin"/>
</dbReference>
<dbReference type="EMBL" id="CAADFP010000060">
    <property type="protein sequence ID" value="VFK28183.1"/>
    <property type="molecule type" value="Genomic_DNA"/>
</dbReference>
<dbReference type="PROSITE" id="PS50943">
    <property type="entry name" value="HTH_CROC1"/>
    <property type="match status" value="1"/>
</dbReference>
<dbReference type="CDD" id="cd00093">
    <property type="entry name" value="HTH_XRE"/>
    <property type="match status" value="1"/>
</dbReference>
<dbReference type="Pfam" id="PF01381">
    <property type="entry name" value="HTH_3"/>
    <property type="match status" value="1"/>
</dbReference>
<dbReference type="EMBL" id="CAADFM010000066">
    <property type="protein sequence ID" value="VFK12114.1"/>
    <property type="molecule type" value="Genomic_DNA"/>
</dbReference>
<sequence>MTMTFQELMKRDAKRDIWQETLDSVVAIKAGKTGHAETMELPPVTQARQSVGLSQSHFAILLGVSLRTLQDWEQGRRKPSGAADSLIRIARQRPDVLREVFGY</sequence>
<dbReference type="PANTHER" id="PTHR36511">
    <property type="entry name" value="MERR FAMILY BACTERIAL REGULATORY PROTEIN"/>
    <property type="match status" value="1"/>
</dbReference>
<evidence type="ECO:0000259" key="4">
    <source>
        <dbReference type="PROSITE" id="PS50943"/>
    </source>
</evidence>
<dbReference type="GO" id="GO:0003677">
    <property type="term" value="F:DNA binding"/>
    <property type="evidence" value="ECO:0007669"/>
    <property type="project" value="UniProtKB-KW"/>
</dbReference>
<proteinExistence type="predicted"/>
<gene>
    <name evidence="5" type="ORF">BECKLPF1236A_GA0070988_100666</name>
    <name evidence="6" type="ORF">BECKLPF1236C_GA0070990_1006016</name>
</gene>